<dbReference type="Proteomes" id="UP001604277">
    <property type="component" value="Unassembled WGS sequence"/>
</dbReference>
<organism evidence="1 2">
    <name type="scientific">Forsythia ovata</name>
    <dbReference type="NCBI Taxonomy" id="205694"/>
    <lineage>
        <taxon>Eukaryota</taxon>
        <taxon>Viridiplantae</taxon>
        <taxon>Streptophyta</taxon>
        <taxon>Embryophyta</taxon>
        <taxon>Tracheophyta</taxon>
        <taxon>Spermatophyta</taxon>
        <taxon>Magnoliopsida</taxon>
        <taxon>eudicotyledons</taxon>
        <taxon>Gunneridae</taxon>
        <taxon>Pentapetalae</taxon>
        <taxon>asterids</taxon>
        <taxon>lamiids</taxon>
        <taxon>Lamiales</taxon>
        <taxon>Oleaceae</taxon>
        <taxon>Forsythieae</taxon>
        <taxon>Forsythia</taxon>
    </lineage>
</organism>
<evidence type="ECO:0000313" key="2">
    <source>
        <dbReference type="Proteomes" id="UP001604277"/>
    </source>
</evidence>
<dbReference type="AlphaFoldDB" id="A0ABD1WDU0"/>
<evidence type="ECO:0000313" key="1">
    <source>
        <dbReference type="EMBL" id="KAL2547841.1"/>
    </source>
</evidence>
<protein>
    <submittedName>
        <fullName evidence="1">Uncharacterized protein</fullName>
    </submittedName>
</protein>
<comment type="caution">
    <text evidence="1">The sequence shown here is derived from an EMBL/GenBank/DDBJ whole genome shotgun (WGS) entry which is preliminary data.</text>
</comment>
<accession>A0ABD1WDU0</accession>
<reference evidence="2" key="1">
    <citation type="submission" date="2024-07" db="EMBL/GenBank/DDBJ databases">
        <title>Two chromosome-level genome assemblies of Korean endemic species Abeliophyllum distichum and Forsythia ovata (Oleaceae).</title>
        <authorList>
            <person name="Jang H."/>
        </authorList>
    </citation>
    <scope>NUCLEOTIDE SEQUENCE [LARGE SCALE GENOMIC DNA]</scope>
</reference>
<sequence>MEKYDGSSDPIDHLRAFVNLMMLRATIDAIMCRAFRQHLGRRQETEWQPCRPRVVINSSGNRKKTERILYSRVGVQRLKKRKSPNNLATKRQLSLLCIIGLGLLSSQKIFFQSGRFCKV</sequence>
<gene>
    <name evidence="1" type="ORF">Fot_09371</name>
</gene>
<name>A0ABD1WDU0_9LAMI</name>
<proteinExistence type="predicted"/>
<keyword evidence="2" id="KW-1185">Reference proteome</keyword>
<dbReference type="EMBL" id="JBFOLJ010000003">
    <property type="protein sequence ID" value="KAL2547841.1"/>
    <property type="molecule type" value="Genomic_DNA"/>
</dbReference>